<protein>
    <submittedName>
        <fullName evidence="2">Uncharacterized protein</fullName>
    </submittedName>
</protein>
<proteinExistence type="predicted"/>
<reference evidence="2 3" key="1">
    <citation type="submission" date="2024-03" db="EMBL/GenBank/DDBJ databases">
        <title>The genome assembly and annotation of the cricket Gryllus longicercus Weissman &amp; Gray.</title>
        <authorList>
            <person name="Szrajer S."/>
            <person name="Gray D."/>
            <person name="Ylla G."/>
        </authorList>
    </citation>
    <scope>NUCLEOTIDE SEQUENCE [LARGE SCALE GENOMIC DNA]</scope>
    <source>
        <strain evidence="2">DAG 2021-001</strain>
        <tissue evidence="2">Whole body minus gut</tissue>
    </source>
</reference>
<dbReference type="PRINTS" id="PR02085">
    <property type="entry name" value="POLR2GRINL1"/>
</dbReference>
<accession>A0AAN9W0Z8</accession>
<dbReference type="PANTHER" id="PTHR23171:SF13">
    <property type="entry name" value="DNA-DIRECTED RNA POLYMERASE II SUBUNIT GRINL1A"/>
    <property type="match status" value="1"/>
</dbReference>
<dbReference type="InterPro" id="IPR051375">
    <property type="entry name" value="Tuftelin_GRINL1A/MYZAP/CCD68"/>
</dbReference>
<feature type="compositionally biased region" description="Acidic residues" evidence="1">
    <location>
        <begin position="166"/>
        <end position="175"/>
    </location>
</feature>
<evidence type="ECO:0000256" key="1">
    <source>
        <dbReference type="SAM" id="MobiDB-lite"/>
    </source>
</evidence>
<dbReference type="InterPro" id="IPR026213">
    <property type="entry name" value="GRINL1"/>
</dbReference>
<dbReference type="GO" id="GO:0006368">
    <property type="term" value="P:transcription elongation by RNA polymerase II"/>
    <property type="evidence" value="ECO:0007669"/>
    <property type="project" value="InterPro"/>
</dbReference>
<dbReference type="PANTHER" id="PTHR23171">
    <property type="entry name" value="GDOWN1"/>
    <property type="match status" value="1"/>
</dbReference>
<name>A0AAN9W0Z8_9ORTH</name>
<comment type="caution">
    <text evidence="2">The sequence shown here is derived from an EMBL/GenBank/DDBJ whole genome shotgun (WGS) entry which is preliminary data.</text>
</comment>
<feature type="region of interest" description="Disordered" evidence="1">
    <location>
        <begin position="158"/>
        <end position="183"/>
    </location>
</feature>
<sequence>MAMFEEKIIKKVPGNVYPSPKEKQGYIENLNSKTKVELLELLERQDKLLSNKSFIKKLPDKGNRIKTFRERVLKALAEKDQIDQTCGLLSGLSLSKSNVVDEIEWTGELTGVLNESSDISSDEDTNPLKILASHSGTGRLKKKIHRRLKEQVKLETNGDTPLISVPEEDSNEENLETSIKSSKEDTTEVKPCNDLYAKHLCEKVDKPPCKKSEPFKPHSTTKSGVHPGLFVPKHQGPHWEVTAATPPPPVHGAVKLITLEESLRIQQLQAAKLKTIQAKHASEKLALNSFVKLGSILPDLSARTEYRDTQQEYDSCHSSDAEENEGQSDEDDKRDTIVYTYTE</sequence>
<organism evidence="2 3">
    <name type="scientific">Gryllus longicercus</name>
    <dbReference type="NCBI Taxonomy" id="2509291"/>
    <lineage>
        <taxon>Eukaryota</taxon>
        <taxon>Metazoa</taxon>
        <taxon>Ecdysozoa</taxon>
        <taxon>Arthropoda</taxon>
        <taxon>Hexapoda</taxon>
        <taxon>Insecta</taxon>
        <taxon>Pterygota</taxon>
        <taxon>Neoptera</taxon>
        <taxon>Polyneoptera</taxon>
        <taxon>Orthoptera</taxon>
        <taxon>Ensifera</taxon>
        <taxon>Gryllidea</taxon>
        <taxon>Grylloidea</taxon>
        <taxon>Gryllidae</taxon>
        <taxon>Gryllinae</taxon>
        <taxon>Gryllus</taxon>
    </lineage>
</organism>
<dbReference type="AlphaFoldDB" id="A0AAN9W0Z8"/>
<evidence type="ECO:0000313" key="2">
    <source>
        <dbReference type="EMBL" id="KAK7870152.1"/>
    </source>
</evidence>
<feature type="compositionally biased region" description="Basic and acidic residues" evidence="1">
    <location>
        <begin position="307"/>
        <end position="320"/>
    </location>
</feature>
<dbReference type="Proteomes" id="UP001378592">
    <property type="component" value="Unassembled WGS sequence"/>
</dbReference>
<dbReference type="GO" id="GO:0035556">
    <property type="term" value="P:intracellular signal transduction"/>
    <property type="evidence" value="ECO:0007669"/>
    <property type="project" value="TreeGrafter"/>
</dbReference>
<keyword evidence="3" id="KW-1185">Reference proteome</keyword>
<feature type="compositionally biased region" description="Acidic residues" evidence="1">
    <location>
        <begin position="321"/>
        <end position="330"/>
    </location>
</feature>
<gene>
    <name evidence="2" type="ORF">R5R35_012715</name>
</gene>
<dbReference type="Pfam" id="PF15328">
    <property type="entry name" value="GCOM2"/>
    <property type="match status" value="1"/>
</dbReference>
<evidence type="ECO:0000313" key="3">
    <source>
        <dbReference type="Proteomes" id="UP001378592"/>
    </source>
</evidence>
<dbReference type="GO" id="GO:0003711">
    <property type="term" value="F:transcription elongation factor activity"/>
    <property type="evidence" value="ECO:0007669"/>
    <property type="project" value="InterPro"/>
</dbReference>
<dbReference type="EMBL" id="JAZDUA010000063">
    <property type="protein sequence ID" value="KAK7870152.1"/>
    <property type="molecule type" value="Genomic_DNA"/>
</dbReference>
<dbReference type="GO" id="GO:0005634">
    <property type="term" value="C:nucleus"/>
    <property type="evidence" value="ECO:0007669"/>
    <property type="project" value="InterPro"/>
</dbReference>
<feature type="region of interest" description="Disordered" evidence="1">
    <location>
        <begin position="307"/>
        <end position="343"/>
    </location>
</feature>